<dbReference type="AlphaFoldDB" id="A0A645GZ54"/>
<comment type="caution">
    <text evidence="1">The sequence shown here is derived from an EMBL/GenBank/DDBJ whole genome shotgun (WGS) entry which is preliminary data.</text>
</comment>
<protein>
    <recommendedName>
        <fullName evidence="2">GTP cyclohydrolase 1 type 2</fullName>
    </recommendedName>
</protein>
<dbReference type="EMBL" id="VSSQ01083910">
    <property type="protein sequence ID" value="MPN32091.1"/>
    <property type="molecule type" value="Genomic_DNA"/>
</dbReference>
<evidence type="ECO:0008006" key="2">
    <source>
        <dbReference type="Google" id="ProtNLM"/>
    </source>
</evidence>
<sequence>MYATEYAQFKGVNLIVGSHAFTELFGIESLALKLSENIKELEVVRLNEGHYEANIKK</sequence>
<evidence type="ECO:0000313" key="1">
    <source>
        <dbReference type="EMBL" id="MPN32091.1"/>
    </source>
</evidence>
<proteinExistence type="predicted"/>
<organism evidence="1">
    <name type="scientific">bioreactor metagenome</name>
    <dbReference type="NCBI Taxonomy" id="1076179"/>
    <lineage>
        <taxon>unclassified sequences</taxon>
        <taxon>metagenomes</taxon>
        <taxon>ecological metagenomes</taxon>
    </lineage>
</organism>
<name>A0A645GZ54_9ZZZZ</name>
<accession>A0A645GZ54</accession>
<reference evidence="1" key="1">
    <citation type="submission" date="2019-08" db="EMBL/GenBank/DDBJ databases">
        <authorList>
            <person name="Kucharzyk K."/>
            <person name="Murdoch R.W."/>
            <person name="Higgins S."/>
            <person name="Loffler F."/>
        </authorList>
    </citation>
    <scope>NUCLEOTIDE SEQUENCE</scope>
</reference>
<gene>
    <name evidence="1" type="ORF">SDC9_179567</name>
</gene>